<dbReference type="RefSeq" id="XP_049124109.1">
    <property type="nucleotide sequence ID" value="XM_049268152.1"/>
</dbReference>
<feature type="region of interest" description="Disordered" evidence="2">
    <location>
        <begin position="272"/>
        <end position="320"/>
    </location>
</feature>
<feature type="compositionally biased region" description="Acidic residues" evidence="2">
    <location>
        <begin position="506"/>
        <end position="520"/>
    </location>
</feature>
<feature type="region of interest" description="Disordered" evidence="2">
    <location>
        <begin position="589"/>
        <end position="717"/>
    </location>
</feature>
<accession>A0AA37L851</accession>
<feature type="compositionally biased region" description="Polar residues" evidence="2">
    <location>
        <begin position="624"/>
        <end position="658"/>
    </location>
</feature>
<protein>
    <submittedName>
        <fullName evidence="4">Uncharacterized protein</fullName>
    </submittedName>
</protein>
<comment type="caution">
    <text evidence="4">The sequence shown here is derived from an EMBL/GenBank/DDBJ whole genome shotgun (WGS) entry which is preliminary data.</text>
</comment>
<dbReference type="EMBL" id="BQXU01000003">
    <property type="protein sequence ID" value="GKT41759.1"/>
    <property type="molecule type" value="Genomic_DNA"/>
</dbReference>
<proteinExistence type="predicted"/>
<name>A0AA37L851_9PEZI</name>
<feature type="region of interest" description="Disordered" evidence="2">
    <location>
        <begin position="375"/>
        <end position="398"/>
    </location>
</feature>
<feature type="region of interest" description="Disordered" evidence="2">
    <location>
        <begin position="421"/>
        <end position="520"/>
    </location>
</feature>
<reference evidence="4 5" key="1">
    <citation type="submission" date="2022-03" db="EMBL/GenBank/DDBJ databases">
        <title>Genome data of Colletotrichum spp.</title>
        <authorList>
            <person name="Utami Y.D."/>
            <person name="Hiruma K."/>
        </authorList>
    </citation>
    <scope>NUCLEOTIDE SEQUENCE [LARGE SCALE GENOMIC DNA]</scope>
    <source>
        <strain evidence="4 5">MAFF 239500</strain>
    </source>
</reference>
<feature type="region of interest" description="Disordered" evidence="2">
    <location>
        <begin position="845"/>
        <end position="869"/>
    </location>
</feature>
<evidence type="ECO:0000256" key="3">
    <source>
        <dbReference type="SAM" id="Phobius"/>
    </source>
</evidence>
<dbReference type="GeneID" id="73322742"/>
<keyword evidence="5" id="KW-1185">Reference proteome</keyword>
<gene>
    <name evidence="4" type="ORF">ColSpa_01940</name>
</gene>
<organism evidence="4 5">
    <name type="scientific">Colletotrichum spaethianum</name>
    <dbReference type="NCBI Taxonomy" id="700344"/>
    <lineage>
        <taxon>Eukaryota</taxon>
        <taxon>Fungi</taxon>
        <taxon>Dikarya</taxon>
        <taxon>Ascomycota</taxon>
        <taxon>Pezizomycotina</taxon>
        <taxon>Sordariomycetes</taxon>
        <taxon>Hypocreomycetidae</taxon>
        <taxon>Glomerellales</taxon>
        <taxon>Glomerellaceae</taxon>
        <taxon>Colletotrichum</taxon>
        <taxon>Colletotrichum spaethianum species complex</taxon>
    </lineage>
</organism>
<keyword evidence="1" id="KW-0175">Coiled coil</keyword>
<feature type="transmembrane region" description="Helical" evidence="3">
    <location>
        <begin position="23"/>
        <end position="56"/>
    </location>
</feature>
<sequence>MGTFTDEVCRLANEISDFLVRTLGIVLGSILFVIFSMALSFYTVFAGLSIIGFLAFEVEESGLIIPVIPTSSPNQAVYDPITDFADSSKNEKKKDLSPKAKRRKMAKAFVAKHKKHLARPNNKYSKKSTRLAKQHQQTMKLKEQEVTDLKEHVDNLVSELKRSENHRAQLLQLLSAPTDRYDKNLKIPGRIPTMSVRLPMPDFRISDVINRRKAQSTTPFNITLYKMPETVVQFKATVSVAKSSPAATRTTTDQLVDQPVANPVAEPHLVLSQTKPAPPAPPAQSLHSTRAQLKAPSPLPETKPSLAPGFPPTAQDPASHCRIFHEPTNPSVCALSSIQSSLQSSAQSSTPPRMKSLVLMLARLRVLSTVNISISSSPVRPPRTPASSKSLVPPPTQPVETFTLKSTPRIIKHAEKAVTGIPVPHPFEPTSVSLPESPPQSPPQVLSTTPSLIRPSYTTATKQTASNNTVPAQPGFQPPYPGVDNSLVVMDDQMDVDESEHKSKEEDDEKDNMELDDQKDEIELDDQKDKMELDDPELIQSGVVALPQVNIYSGFSDTPPRSQQRQLEKDVDMADALPKTQVPMEHDVEMEDEPTSSSAPVTRANGKGDIVDMDVDTNNKQDRPSQMTQPTAFQQPVTSLPTNYNSQPRAPHPQTTNAVMVENKPDMRAPPASEPENKKPVFIVRRKPVDPMVQPRRKPRQPRLQKPPQQPMTTMPQAGTLSTVTITAPPNPINGSASEGTIHLFRMSRDRDSLTPLTPSFTTHKRLIPDRPARKHKYDEVVAIDEDYDGDVDLSMPFDCDGPPRRILPLPTRAVQAISAVDDEASRQRALETKRRWLLVQEQEAAAGPDPAMEQHRSRPPPKVASKGVSARDDRVMLFGTPELRRELLHRLQALWPLLPKAEVDRIRLNNLRSKALAAWRELLKPTNKDRLPDNTYIPMDVFEREVSKWMQRVIDLMSELNVVSQAGTLLQTWGECVARQGHLPEPQDDAKI</sequence>
<dbReference type="Proteomes" id="UP001055115">
    <property type="component" value="Unassembled WGS sequence"/>
</dbReference>
<evidence type="ECO:0000313" key="4">
    <source>
        <dbReference type="EMBL" id="GKT41759.1"/>
    </source>
</evidence>
<evidence type="ECO:0000256" key="1">
    <source>
        <dbReference type="SAM" id="Coils"/>
    </source>
</evidence>
<keyword evidence="3" id="KW-0812">Transmembrane</keyword>
<feature type="compositionally biased region" description="Low complexity" evidence="2">
    <location>
        <begin position="704"/>
        <end position="717"/>
    </location>
</feature>
<evidence type="ECO:0000313" key="5">
    <source>
        <dbReference type="Proteomes" id="UP001055115"/>
    </source>
</evidence>
<keyword evidence="3" id="KW-1133">Transmembrane helix</keyword>
<dbReference type="AlphaFoldDB" id="A0AA37L851"/>
<feature type="coiled-coil region" evidence="1">
    <location>
        <begin position="132"/>
        <end position="173"/>
    </location>
</feature>
<evidence type="ECO:0000256" key="2">
    <source>
        <dbReference type="SAM" id="MobiDB-lite"/>
    </source>
</evidence>
<feature type="compositionally biased region" description="Polar residues" evidence="2">
    <location>
        <begin position="456"/>
        <end position="471"/>
    </location>
</feature>
<keyword evidence="3" id="KW-0472">Membrane</keyword>